<dbReference type="AlphaFoldDB" id="A0A7U6GFZ1"/>
<proteinExistence type="inferred from homology"/>
<evidence type="ECO:0000259" key="2">
    <source>
        <dbReference type="Pfam" id="PF01523"/>
    </source>
</evidence>
<dbReference type="SUPFAM" id="SSF111283">
    <property type="entry name" value="Putative modulator of DNA gyrase, PmbA/TldD"/>
    <property type="match status" value="1"/>
</dbReference>
<dbReference type="InterPro" id="IPR035068">
    <property type="entry name" value="TldD/PmbA_N"/>
</dbReference>
<accession>A0A7U6GFZ1</accession>
<dbReference type="OrthoDB" id="9763230at2"/>
<comment type="similarity">
    <text evidence="1">Belongs to the peptidase U62 family.</text>
</comment>
<dbReference type="Gene3D" id="3.30.2290.10">
    <property type="entry name" value="PmbA/TldD superfamily"/>
    <property type="match status" value="1"/>
</dbReference>
<evidence type="ECO:0000259" key="3">
    <source>
        <dbReference type="Pfam" id="PF19289"/>
    </source>
</evidence>
<dbReference type="GO" id="GO:0006508">
    <property type="term" value="P:proteolysis"/>
    <property type="evidence" value="ECO:0007669"/>
    <property type="project" value="InterPro"/>
</dbReference>
<feature type="domain" description="Metalloprotease TldD/E N-terminal" evidence="2">
    <location>
        <begin position="23"/>
        <end position="86"/>
    </location>
</feature>
<evidence type="ECO:0000313" key="4">
    <source>
        <dbReference type="EMBL" id="BAL81611.1"/>
    </source>
</evidence>
<dbReference type="Pfam" id="PF19289">
    <property type="entry name" value="PmbA_TldD_3rd"/>
    <property type="match status" value="1"/>
</dbReference>
<gene>
    <name evidence="4" type="ordered locus">CSE_14850</name>
</gene>
<dbReference type="Pfam" id="PF01523">
    <property type="entry name" value="PmbA_TldD_1st"/>
    <property type="match status" value="1"/>
</dbReference>
<dbReference type="KEGG" id="cex:CSE_14850"/>
<dbReference type="PANTHER" id="PTHR43666">
    <property type="entry name" value="TLDD PROTEIN"/>
    <property type="match status" value="1"/>
</dbReference>
<dbReference type="EMBL" id="AP012051">
    <property type="protein sequence ID" value="BAL81611.1"/>
    <property type="molecule type" value="Genomic_DNA"/>
</dbReference>
<dbReference type="RefSeq" id="WP_014454006.1">
    <property type="nucleotide sequence ID" value="NC_017096.1"/>
</dbReference>
<name>A0A7U6GFZ1_CALEA</name>
<sequence length="442" mass="49902">MNKERILQILNYVVKNAEADQVEAVLMGGETYLTGFANNYIHRNVGEESYELNIRIVLGKKVGASSTSDLSDEAINEAIRNAINIAKLQKDNPDFVSLPQNYPGDNEFIFVSQVPDAETRASMVKKLVDASRKYGFISSGKFETEKFQLAVKNSLGVERYMERTVSTLKNIVMTDTSSGFSQESKQDFREINIESILEESLEVARMAQNPIEISPGKYEVVLSPYAVEEFLSSMKYLSLNAKNIEEGTSFMKGHFGEKLFPDHISLYDDGLSNETLKMGFDFEGVPKKKVYFVKEGVILDVLYDSFYAYKEGKDPTGHSLPQPNSLGAYPMNFFVHGGTSSVEEMISHVERGLYVQRFWYTNPMEPTSLLITGMTRDGLFLIENGKITKPVKHMRFTESILNAFKNCLEISNISKIIYEDGAVTTAPYMRIKDFKFTSVTEF</sequence>
<organism evidence="4 5">
    <name type="scientific">Caldisericum exile (strain DSM 21853 / NBRC 104410 / AZM16c01)</name>
    <dbReference type="NCBI Taxonomy" id="511051"/>
    <lineage>
        <taxon>Bacteria</taxon>
        <taxon>Pseudomonadati</taxon>
        <taxon>Caldisericota/Cryosericota group</taxon>
        <taxon>Caldisericota</taxon>
        <taxon>Caldisericia</taxon>
        <taxon>Caldisericales</taxon>
        <taxon>Caldisericaceae</taxon>
        <taxon>Caldisericum</taxon>
    </lineage>
</organism>
<dbReference type="InterPro" id="IPR045569">
    <property type="entry name" value="Metalloprtase-TldD/E_C"/>
</dbReference>
<protein>
    <submittedName>
        <fullName evidence="4">Peptidase U62 family protein</fullName>
    </submittedName>
</protein>
<evidence type="ECO:0000313" key="5">
    <source>
        <dbReference type="Proteomes" id="UP000004793"/>
    </source>
</evidence>
<keyword evidence="5" id="KW-1185">Reference proteome</keyword>
<feature type="domain" description="Metalloprotease TldD/E C-terminal" evidence="3">
    <location>
        <begin position="215"/>
        <end position="437"/>
    </location>
</feature>
<evidence type="ECO:0000256" key="1">
    <source>
        <dbReference type="ARBA" id="ARBA00005836"/>
    </source>
</evidence>
<reference evidence="4 5" key="1">
    <citation type="submission" date="2011-01" db="EMBL/GenBank/DDBJ databases">
        <title>Whole genome sequence of Caldisericum exile AZM16c01.</title>
        <authorList>
            <person name="Narita-Yamada S."/>
            <person name="Kawakoshi A."/>
            <person name="Nakamura S."/>
            <person name="Sasagawa M."/>
            <person name="Fukada J."/>
            <person name="Sekine M."/>
            <person name="Kato Y."/>
            <person name="Fukai R."/>
            <person name="Sasaki K."/>
            <person name="Hanamaki A."/>
            <person name="Narita H."/>
            <person name="Konno Y."/>
            <person name="Mori K."/>
            <person name="Yamazaki S."/>
            <person name="Suzuki K."/>
            <person name="Fujita N."/>
        </authorList>
    </citation>
    <scope>NUCLEOTIDE SEQUENCE [LARGE SCALE GENOMIC DNA]</scope>
    <source>
        <strain evidence="5">DSM 21853 / NBRC 104410 / AZM16c01</strain>
    </source>
</reference>
<dbReference type="PANTHER" id="PTHR43666:SF1">
    <property type="entry name" value="CONSERVED PROTEIN"/>
    <property type="match status" value="1"/>
</dbReference>
<dbReference type="Proteomes" id="UP000004793">
    <property type="component" value="Chromosome"/>
</dbReference>
<dbReference type="GO" id="GO:0008237">
    <property type="term" value="F:metallopeptidase activity"/>
    <property type="evidence" value="ECO:0007669"/>
    <property type="project" value="InterPro"/>
</dbReference>
<dbReference type="InterPro" id="IPR002510">
    <property type="entry name" value="Metalloprtase-TldD/E_N"/>
</dbReference>
<dbReference type="InterPro" id="IPR036059">
    <property type="entry name" value="TldD/PmbA_sf"/>
</dbReference>